<dbReference type="GO" id="GO:0004252">
    <property type="term" value="F:serine-type endopeptidase activity"/>
    <property type="evidence" value="ECO:0007669"/>
    <property type="project" value="InterPro"/>
</dbReference>
<dbReference type="InterPro" id="IPR035952">
    <property type="entry name" value="Rhomboid-like_sf"/>
</dbReference>
<reference evidence="7" key="1">
    <citation type="submission" date="2019-01" db="EMBL/GenBank/DDBJ databases">
        <authorList>
            <consortium name="Genoscope - CEA"/>
            <person name="William W."/>
        </authorList>
    </citation>
    <scope>NUCLEOTIDE SEQUENCE</scope>
    <source>
        <strain evidence="7">CR-1</strain>
    </source>
</reference>
<keyword evidence="2 5" id="KW-0812">Transmembrane</keyword>
<feature type="transmembrane region" description="Helical" evidence="5">
    <location>
        <begin position="139"/>
        <end position="157"/>
    </location>
</feature>
<evidence type="ECO:0000256" key="3">
    <source>
        <dbReference type="ARBA" id="ARBA00022989"/>
    </source>
</evidence>
<feature type="domain" description="Peptidase S54 rhomboid" evidence="6">
    <location>
        <begin position="51"/>
        <end position="180"/>
    </location>
</feature>
<name>A0A484HC43_9BACT</name>
<feature type="transmembrane region" description="Helical" evidence="5">
    <location>
        <begin position="87"/>
        <end position="105"/>
    </location>
</feature>
<dbReference type="GO" id="GO:0016020">
    <property type="term" value="C:membrane"/>
    <property type="evidence" value="ECO:0007669"/>
    <property type="project" value="UniProtKB-SubCell"/>
</dbReference>
<organism evidence="7">
    <name type="scientific">uncultured Desulfobacteraceae bacterium</name>
    <dbReference type="NCBI Taxonomy" id="218296"/>
    <lineage>
        <taxon>Bacteria</taxon>
        <taxon>Pseudomonadati</taxon>
        <taxon>Thermodesulfobacteriota</taxon>
        <taxon>Desulfobacteria</taxon>
        <taxon>Desulfobacterales</taxon>
        <taxon>Desulfobacteraceae</taxon>
        <taxon>environmental samples</taxon>
    </lineage>
</organism>
<evidence type="ECO:0000313" key="7">
    <source>
        <dbReference type="EMBL" id="VEN72826.1"/>
    </source>
</evidence>
<evidence type="ECO:0000256" key="5">
    <source>
        <dbReference type="SAM" id="Phobius"/>
    </source>
</evidence>
<comment type="subcellular location">
    <subcellularLocation>
        <location evidence="1">Membrane</location>
        <topology evidence="1">Multi-pass membrane protein</topology>
    </subcellularLocation>
</comment>
<feature type="transmembrane region" description="Helical" evidence="5">
    <location>
        <begin position="111"/>
        <end position="132"/>
    </location>
</feature>
<evidence type="ECO:0000256" key="4">
    <source>
        <dbReference type="ARBA" id="ARBA00023136"/>
    </source>
</evidence>
<accession>A0A484HC43</accession>
<feature type="transmembrane region" description="Helical" evidence="5">
    <location>
        <begin position="58"/>
        <end position="78"/>
    </location>
</feature>
<dbReference type="EMBL" id="CAACVI010000001">
    <property type="protein sequence ID" value="VEN72826.1"/>
    <property type="molecule type" value="Genomic_DNA"/>
</dbReference>
<dbReference type="Pfam" id="PF01694">
    <property type="entry name" value="Rhomboid"/>
    <property type="match status" value="1"/>
</dbReference>
<keyword evidence="4 5" id="KW-0472">Membrane</keyword>
<protein>
    <submittedName>
        <fullName evidence="7">Rhomboid family intramembrane serine protease</fullName>
    </submittedName>
</protein>
<evidence type="ECO:0000256" key="2">
    <source>
        <dbReference type="ARBA" id="ARBA00022692"/>
    </source>
</evidence>
<gene>
    <name evidence="7" type="ORF">EPICR_10326</name>
</gene>
<dbReference type="GO" id="GO:0006508">
    <property type="term" value="P:proteolysis"/>
    <property type="evidence" value="ECO:0007669"/>
    <property type="project" value="UniProtKB-KW"/>
</dbReference>
<dbReference type="InterPro" id="IPR022764">
    <property type="entry name" value="Peptidase_S54_rhomboid_dom"/>
</dbReference>
<dbReference type="SUPFAM" id="SSF144091">
    <property type="entry name" value="Rhomboid-like"/>
    <property type="match status" value="1"/>
</dbReference>
<evidence type="ECO:0000256" key="1">
    <source>
        <dbReference type="ARBA" id="ARBA00004141"/>
    </source>
</evidence>
<keyword evidence="7" id="KW-0645">Protease</keyword>
<dbReference type="AlphaFoldDB" id="A0A484HC43"/>
<proteinExistence type="predicted"/>
<dbReference type="Gene3D" id="1.20.1540.10">
    <property type="entry name" value="Rhomboid-like"/>
    <property type="match status" value="1"/>
</dbReference>
<keyword evidence="7" id="KW-0378">Hydrolase</keyword>
<evidence type="ECO:0000259" key="6">
    <source>
        <dbReference type="Pfam" id="PF01694"/>
    </source>
</evidence>
<sequence>MKNAFSRRFKVLFYLIAALWLFEAVNLLSGRALSQWGILPRTLSGLAGIPLSPFLHGGVGHLLLNTPPLAFLGALIIVSEGKNGSRAFVETTAFVILAGGAALWLAGRPAIHIGASGLVFGYFGYLTAGGIFKRRLSAAVTALVAAASYGGLLWGLSPALSGVSWEGHLFGLAAGVLAAKISKPPGKKF</sequence>
<keyword evidence="3 5" id="KW-1133">Transmembrane helix</keyword>